<evidence type="ECO:0000313" key="13">
    <source>
        <dbReference type="EMBL" id="WPF87268.1"/>
    </source>
</evidence>
<dbReference type="AlphaFoldDB" id="A0AAF0ZBI8"/>
<dbReference type="GO" id="GO:0005980">
    <property type="term" value="P:glycogen catabolic process"/>
    <property type="evidence" value="ECO:0007669"/>
    <property type="project" value="TreeGrafter"/>
</dbReference>
<dbReference type="InterPro" id="IPR000811">
    <property type="entry name" value="Glyco_trans_35"/>
</dbReference>
<dbReference type="PANTHER" id="PTHR11468">
    <property type="entry name" value="GLYCOGEN PHOSPHORYLASE"/>
    <property type="match status" value="1"/>
</dbReference>
<evidence type="ECO:0000256" key="4">
    <source>
        <dbReference type="ARBA" id="ARBA00022600"/>
    </source>
</evidence>
<feature type="region of interest" description="Disordered" evidence="12">
    <location>
        <begin position="15"/>
        <end position="36"/>
    </location>
</feature>
<comment type="catalytic activity">
    <reaction evidence="1 11">
        <text>[(1-&gt;4)-alpha-D-glucosyl](n) + phosphate = [(1-&gt;4)-alpha-D-glucosyl](n-1) + alpha-D-glucose 1-phosphate</text>
        <dbReference type="Rhea" id="RHEA:41732"/>
        <dbReference type="Rhea" id="RHEA-COMP:9584"/>
        <dbReference type="Rhea" id="RHEA-COMP:9586"/>
        <dbReference type="ChEBI" id="CHEBI:15444"/>
        <dbReference type="ChEBI" id="CHEBI:43474"/>
        <dbReference type="ChEBI" id="CHEBI:58601"/>
        <dbReference type="EC" id="2.4.1.1"/>
    </reaction>
</comment>
<evidence type="ECO:0000256" key="11">
    <source>
        <dbReference type="RuleBase" id="RU000587"/>
    </source>
</evidence>
<evidence type="ECO:0000256" key="6">
    <source>
        <dbReference type="ARBA" id="ARBA00022679"/>
    </source>
</evidence>
<proteinExistence type="inferred from homology"/>
<organism evidence="13">
    <name type="scientific">Cyanobacterium aponinum AL20115</name>
    <dbReference type="NCBI Taxonomy" id="3090662"/>
    <lineage>
        <taxon>Bacteria</taxon>
        <taxon>Bacillati</taxon>
        <taxon>Cyanobacteriota</taxon>
        <taxon>Cyanophyceae</taxon>
        <taxon>Oscillatoriophycideae</taxon>
        <taxon>Chroococcales</taxon>
        <taxon>Geminocystaceae</taxon>
        <taxon>Cyanobacterium</taxon>
    </lineage>
</organism>
<feature type="compositionally biased region" description="Low complexity" evidence="12">
    <location>
        <begin position="21"/>
        <end position="33"/>
    </location>
</feature>
<dbReference type="EC" id="2.4.1.1" evidence="11"/>
<comment type="function">
    <text evidence="9">Phosphorylase is an important allosteric enzyme in carbohydrate metabolism. Enzymes from different sources differ in their regulatory mechanisms and in their natural substrates. However, all known phosphorylases share catalytic and structural properties.</text>
</comment>
<keyword evidence="5 11" id="KW-0328">Glycosyltransferase</keyword>
<dbReference type="EMBL" id="CP138348">
    <property type="protein sequence ID" value="WPF87268.1"/>
    <property type="molecule type" value="Genomic_DNA"/>
</dbReference>
<dbReference type="PIRSF" id="PIRSF000460">
    <property type="entry name" value="Pprylas_GlgP"/>
    <property type="match status" value="1"/>
</dbReference>
<evidence type="ECO:0000256" key="1">
    <source>
        <dbReference type="ARBA" id="ARBA00001275"/>
    </source>
</evidence>
<keyword evidence="8 11" id="KW-0119">Carbohydrate metabolism</keyword>
<comment type="cofactor">
    <cofactor evidence="2 11">
        <name>pyridoxal 5'-phosphate</name>
        <dbReference type="ChEBI" id="CHEBI:597326"/>
    </cofactor>
</comment>
<dbReference type="FunFam" id="3.40.50.2000:FF:000005">
    <property type="entry name" value="Alpha-1,4 glucan phosphorylase"/>
    <property type="match status" value="1"/>
</dbReference>
<evidence type="ECO:0000256" key="9">
    <source>
        <dbReference type="ARBA" id="ARBA00025174"/>
    </source>
</evidence>
<comment type="function">
    <text evidence="11">Allosteric enzyme that catalyzes the rate-limiting step in glycogen catabolism, the phosphorolytic cleavage of glycogen to produce glucose-1-phosphate, and plays a central role in maintaining cellular and organismal glucose homeostasis.</text>
</comment>
<dbReference type="SUPFAM" id="SSF53756">
    <property type="entry name" value="UDP-Glycosyltransferase/glycogen phosphorylase"/>
    <property type="match status" value="1"/>
</dbReference>
<dbReference type="GO" id="GO:0030170">
    <property type="term" value="F:pyridoxal phosphate binding"/>
    <property type="evidence" value="ECO:0007669"/>
    <property type="project" value="InterPro"/>
</dbReference>
<evidence type="ECO:0000256" key="3">
    <source>
        <dbReference type="ARBA" id="ARBA00006047"/>
    </source>
</evidence>
<keyword evidence="6 11" id="KW-0808">Transferase</keyword>
<dbReference type="RefSeq" id="WP_320000912.1">
    <property type="nucleotide sequence ID" value="NZ_CP138348.1"/>
</dbReference>
<gene>
    <name evidence="13" type="ORF">SAY89_10660</name>
</gene>
<feature type="modified residue" description="N6-(pyridoxal phosphate)lysine" evidence="10">
    <location>
        <position position="696"/>
    </location>
</feature>
<protein>
    <recommendedName>
        <fullName evidence="11">Alpha-1,4 glucan phosphorylase</fullName>
        <ecNumber evidence="11">2.4.1.1</ecNumber>
    </recommendedName>
</protein>
<dbReference type="InterPro" id="IPR035090">
    <property type="entry name" value="Pyridoxal_P_attach_site"/>
</dbReference>
<evidence type="ECO:0000256" key="5">
    <source>
        <dbReference type="ARBA" id="ARBA00022676"/>
    </source>
</evidence>
<dbReference type="GO" id="GO:0005737">
    <property type="term" value="C:cytoplasm"/>
    <property type="evidence" value="ECO:0007669"/>
    <property type="project" value="TreeGrafter"/>
</dbReference>
<dbReference type="PROSITE" id="PS00102">
    <property type="entry name" value="PHOSPHORYLASE"/>
    <property type="match status" value="1"/>
</dbReference>
<dbReference type="Pfam" id="PF00343">
    <property type="entry name" value="Phosphorylase"/>
    <property type="match status" value="1"/>
</dbReference>
<evidence type="ECO:0000256" key="8">
    <source>
        <dbReference type="ARBA" id="ARBA00023277"/>
    </source>
</evidence>
<sequence length="860" mass="98744">MNIFDNFMKKTTEITDDKKTSNNSLPPNNNNVTVEDDRTGLSIPTLKRAIADNLFYIQGKFPTIATENDYYMALAYTIRDRMLQRWAVTVDSYLQSKTRVVSYLSAEYLLGPHLGNNLINLGIYDRVKQAVEELGLDLEHLIAQEEEPGLGNGGLGRLAACYMDSLATLEIPAIGYGIRYEFGIFDQEIRDGWQVEITDQWLRYGNPWEIRRPEVTYEVKLGGHVEHYTDSHGHYGSNWVPDLVVKGVAYDTPILGYQVNTANTLRLWKSEAPESFDFQAFNVGNYYGAVNEKVICENISKILYPNDEQIQGKELRLRQQYFFVSCSLQDMIALHLRRGGKVENFYETFVVQLNDTHPAISVAELMRLLLDEHELDWETAWDVTTRTFAYTNHTLLPEALEKWNLDLFASILPRHLEIIYEINRRFLDEVAIRFPGDEGKLWSLSLIEEGEEKSIRMAHLACVGSFAINGVAQLHSELLKETVLRDWYELYPEKFSNKTNGVTPRRWMVLSNPRLTELITSKIGDGWIKNLEELKGLEKFADDGAFRKQWMDVKLAVKKDLASQIEQQQGIKINPESLFDVQVKRIHEYKRQHLNVLHIITLYNRLKQHPDLDIVPRTFIFGGKAAPSYHVAKLMIKLITSVAEVVNHDPDVRDRIKVVFMPDYNVTNSQKIYPAADLSEQISLAGKEASGTGNMKFSLNGALTIGTLDGANVEIRECVGEENFFLFGLTAQEVEQLKSSGYNPWDYYHDSLKQAMDQISSGFFSHRDGSLFQRLVNSLLYDDRYLLFADYHSYIECQDRVAEAYRDKDKWAKMSILNVARMGKFSSDRSIKEYCEDIWKVKPVPVELYDLCPDGECKLV</sequence>
<reference evidence="13" key="1">
    <citation type="submission" date="2023-11" db="EMBL/GenBank/DDBJ databases">
        <title>Genome sequence of Cyanobacterium aponinum BCRC AL20115.</title>
        <authorList>
            <person name="Chang H.-Y."/>
            <person name="Lin K.-M."/>
            <person name="Hsueh H.-T."/>
            <person name="Chu H.-A."/>
            <person name="Kuo C.-H."/>
        </authorList>
    </citation>
    <scope>NUCLEOTIDE SEQUENCE</scope>
    <source>
        <strain evidence="13">AL20115</strain>
    </source>
</reference>
<comment type="similarity">
    <text evidence="3 11">Belongs to the glycogen phosphorylase family.</text>
</comment>
<dbReference type="FunFam" id="3.40.50.2000:FF:000002">
    <property type="entry name" value="Alpha-1,4 glucan phosphorylase"/>
    <property type="match status" value="1"/>
</dbReference>
<accession>A0AAF0ZBI8</accession>
<dbReference type="CDD" id="cd04300">
    <property type="entry name" value="GT35_Glycogen_Phosphorylase"/>
    <property type="match status" value="1"/>
</dbReference>
<dbReference type="PANTHER" id="PTHR11468:SF3">
    <property type="entry name" value="GLYCOGEN PHOSPHORYLASE, LIVER FORM"/>
    <property type="match status" value="1"/>
</dbReference>
<evidence type="ECO:0000256" key="2">
    <source>
        <dbReference type="ARBA" id="ARBA00001933"/>
    </source>
</evidence>
<name>A0AAF0ZBI8_9CHRO</name>
<dbReference type="GO" id="GO:0008184">
    <property type="term" value="F:glycogen phosphorylase activity"/>
    <property type="evidence" value="ECO:0007669"/>
    <property type="project" value="InterPro"/>
</dbReference>
<evidence type="ECO:0000256" key="12">
    <source>
        <dbReference type="SAM" id="MobiDB-lite"/>
    </source>
</evidence>
<evidence type="ECO:0000256" key="10">
    <source>
        <dbReference type="PIRSR" id="PIRSR000460-1"/>
    </source>
</evidence>
<keyword evidence="4" id="KW-0321">Glycogen metabolism</keyword>
<dbReference type="Gene3D" id="3.40.50.2000">
    <property type="entry name" value="Glycogen Phosphorylase B"/>
    <property type="match status" value="2"/>
</dbReference>
<keyword evidence="7 10" id="KW-0663">Pyridoxal phosphate</keyword>
<dbReference type="NCBIfam" id="TIGR02093">
    <property type="entry name" value="P_ylase"/>
    <property type="match status" value="1"/>
</dbReference>
<evidence type="ECO:0000256" key="7">
    <source>
        <dbReference type="ARBA" id="ARBA00022898"/>
    </source>
</evidence>
<dbReference type="InterPro" id="IPR011833">
    <property type="entry name" value="Glycg_phsphrylas"/>
</dbReference>